<proteinExistence type="predicted"/>
<accession>A0A3D2X3J0</accession>
<reference evidence="1 2" key="1">
    <citation type="journal article" date="2018" name="Nat. Biotechnol.">
        <title>A standardized bacterial taxonomy based on genome phylogeny substantially revises the tree of life.</title>
        <authorList>
            <person name="Parks D.H."/>
            <person name="Chuvochina M."/>
            <person name="Waite D.W."/>
            <person name="Rinke C."/>
            <person name="Skarshewski A."/>
            <person name="Chaumeil P.A."/>
            <person name="Hugenholtz P."/>
        </authorList>
    </citation>
    <scope>NUCLEOTIDE SEQUENCE [LARGE SCALE GENOMIC DNA]</scope>
    <source>
        <strain evidence="1">UBA11728</strain>
    </source>
</reference>
<dbReference type="EMBL" id="DPVV01000158">
    <property type="protein sequence ID" value="HCL01672.1"/>
    <property type="molecule type" value="Genomic_DNA"/>
</dbReference>
<gene>
    <name evidence="1" type="ORF">DHW61_04530</name>
</gene>
<evidence type="ECO:0000313" key="1">
    <source>
        <dbReference type="EMBL" id="HCL01672.1"/>
    </source>
</evidence>
<comment type="caution">
    <text evidence="1">The sequence shown here is derived from an EMBL/GenBank/DDBJ whole genome shotgun (WGS) entry which is preliminary data.</text>
</comment>
<protein>
    <submittedName>
        <fullName evidence="1">Uncharacterized protein</fullName>
    </submittedName>
</protein>
<evidence type="ECO:0000313" key="2">
    <source>
        <dbReference type="Proteomes" id="UP000262969"/>
    </source>
</evidence>
<sequence length="68" mass="8518">MYEVVDYRLTHKDYINEDIYEELLYDCMTYLKEFLPVGYVKFHVPYYVEVLEKKRRYKDIYKLLKGFS</sequence>
<organism evidence="1 2">
    <name type="scientific">Lachnoclostridium phytofermentans</name>
    <dbReference type="NCBI Taxonomy" id="66219"/>
    <lineage>
        <taxon>Bacteria</taxon>
        <taxon>Bacillati</taxon>
        <taxon>Bacillota</taxon>
        <taxon>Clostridia</taxon>
        <taxon>Lachnospirales</taxon>
        <taxon>Lachnospiraceae</taxon>
    </lineage>
</organism>
<name>A0A3D2X3J0_9FIRM</name>
<dbReference type="Proteomes" id="UP000262969">
    <property type="component" value="Unassembled WGS sequence"/>
</dbReference>
<dbReference type="AlphaFoldDB" id="A0A3D2X3J0"/>